<accession>A0AAV7K120</accession>
<name>A0AAV7K120_9METZ</name>
<evidence type="ECO:0000313" key="2">
    <source>
        <dbReference type="EMBL" id="KAI6654616.1"/>
    </source>
</evidence>
<dbReference type="Proteomes" id="UP001165289">
    <property type="component" value="Unassembled WGS sequence"/>
</dbReference>
<comment type="caution">
    <text evidence="2">The sequence shown here is derived from an EMBL/GenBank/DDBJ whole genome shotgun (WGS) entry which is preliminary data.</text>
</comment>
<evidence type="ECO:0000256" key="1">
    <source>
        <dbReference type="SAM" id="Phobius"/>
    </source>
</evidence>
<dbReference type="PANTHER" id="PTHR34286">
    <property type="entry name" value="TRANSMEMBRANE PROTEIN"/>
    <property type="match status" value="1"/>
</dbReference>
<dbReference type="EMBL" id="JAKMXF010000222">
    <property type="protein sequence ID" value="KAI6654616.1"/>
    <property type="molecule type" value="Genomic_DNA"/>
</dbReference>
<proteinExistence type="predicted"/>
<keyword evidence="1" id="KW-0812">Transmembrane</keyword>
<gene>
    <name evidence="2" type="ORF">LOD99_1012</name>
</gene>
<keyword evidence="3" id="KW-1185">Reference proteome</keyword>
<reference evidence="2 3" key="1">
    <citation type="journal article" date="2023" name="BMC Biol.">
        <title>The compact genome of the sponge Oopsacas minuta (Hexactinellida) is lacking key metazoan core genes.</title>
        <authorList>
            <person name="Santini S."/>
            <person name="Schenkelaars Q."/>
            <person name="Jourda C."/>
            <person name="Duchesne M."/>
            <person name="Belahbib H."/>
            <person name="Rocher C."/>
            <person name="Selva M."/>
            <person name="Riesgo A."/>
            <person name="Vervoort M."/>
            <person name="Leys S.P."/>
            <person name="Kodjabachian L."/>
            <person name="Le Bivic A."/>
            <person name="Borchiellini C."/>
            <person name="Claverie J.M."/>
            <person name="Renard E."/>
        </authorList>
    </citation>
    <scope>NUCLEOTIDE SEQUENCE [LARGE SCALE GENOMIC DNA]</scope>
    <source>
        <strain evidence="2">SPO-2</strain>
    </source>
</reference>
<keyword evidence="1" id="KW-1133">Transmembrane helix</keyword>
<organism evidence="2 3">
    <name type="scientific">Oopsacas minuta</name>
    <dbReference type="NCBI Taxonomy" id="111878"/>
    <lineage>
        <taxon>Eukaryota</taxon>
        <taxon>Metazoa</taxon>
        <taxon>Porifera</taxon>
        <taxon>Hexactinellida</taxon>
        <taxon>Hexasterophora</taxon>
        <taxon>Lyssacinosida</taxon>
        <taxon>Leucopsacidae</taxon>
        <taxon>Oopsacas</taxon>
    </lineage>
</organism>
<evidence type="ECO:0000313" key="3">
    <source>
        <dbReference type="Proteomes" id="UP001165289"/>
    </source>
</evidence>
<dbReference type="AlphaFoldDB" id="A0AAV7K120"/>
<protein>
    <submittedName>
        <fullName evidence="2">Uncharacterized protein</fullName>
    </submittedName>
</protein>
<keyword evidence="1" id="KW-0472">Membrane</keyword>
<dbReference type="PANTHER" id="PTHR34286:SF1">
    <property type="entry name" value="TRANSMEMBRANE PROTEIN"/>
    <property type="match status" value="1"/>
</dbReference>
<sequence length="93" mass="10886">MGGGKRFAYPVDVWTPYGGWWPEGPGPRTNRRNTTILCIFLVFGVFLPIGYISSRLERRYKPPIRFIPSQLWCKYAEIDDPRLLERNKNKTLP</sequence>
<feature type="transmembrane region" description="Helical" evidence="1">
    <location>
        <begin position="34"/>
        <end position="52"/>
    </location>
</feature>